<evidence type="ECO:0000256" key="2">
    <source>
        <dbReference type="ARBA" id="ARBA00022737"/>
    </source>
</evidence>
<organism evidence="7 8">
    <name type="scientific">Silurus meridionalis</name>
    <name type="common">Southern catfish</name>
    <name type="synonym">Silurus soldatovi meridionalis</name>
    <dbReference type="NCBI Taxonomy" id="175797"/>
    <lineage>
        <taxon>Eukaryota</taxon>
        <taxon>Metazoa</taxon>
        <taxon>Chordata</taxon>
        <taxon>Craniata</taxon>
        <taxon>Vertebrata</taxon>
        <taxon>Euteleostomi</taxon>
        <taxon>Actinopterygii</taxon>
        <taxon>Neopterygii</taxon>
        <taxon>Teleostei</taxon>
        <taxon>Ostariophysi</taxon>
        <taxon>Siluriformes</taxon>
        <taxon>Siluridae</taxon>
        <taxon>Silurus</taxon>
    </lineage>
</organism>
<dbReference type="AlphaFoldDB" id="A0A8T0BUM0"/>
<dbReference type="GO" id="GO:0061630">
    <property type="term" value="F:ubiquitin protein ligase activity"/>
    <property type="evidence" value="ECO:0007669"/>
    <property type="project" value="TreeGrafter"/>
</dbReference>
<dbReference type="SUPFAM" id="SSF56204">
    <property type="entry name" value="Hect, E3 ligase catalytic domain"/>
    <property type="match status" value="1"/>
</dbReference>
<dbReference type="InterPro" id="IPR035983">
    <property type="entry name" value="Hect_E3_ubiquitin_ligase"/>
</dbReference>
<dbReference type="SUPFAM" id="SSF50985">
    <property type="entry name" value="RCC1/BLIP-II"/>
    <property type="match status" value="1"/>
</dbReference>
<name>A0A8T0BUM0_SILME</name>
<comment type="caution">
    <text evidence="7">The sequence shown here is derived from an EMBL/GenBank/DDBJ whole genome shotgun (WGS) entry which is preliminary data.</text>
</comment>
<sequence>MAEILSWGKLNSTENDASHENKGFAAIYRRIKFLDLSITGGLVTFLRDTDRKVIVVTSNILKKKQAKYRVTLDLKERVAIFSTGQEHVVLVSETGKVCEWKHSATPSNIPRAFSCLSNIHIVQVACGNSHSVVLANDGQLFTWGQNSSGQLGLGKDKPSFSSPEPLMSLSGIPLAQISAGGDHSFALSLSGAVFSWGRNSAGQLGVGDTDDRHVPVCVKSLNLKKTVFVSCGEDHTAVLTKEGLLFTFGSGRYGQLGHNSLRDELRPRVVAELWGSKVSHIACGRHHTLALVESSNTVYSFGCGEQGQLGNGQQTNQCVPFPVQLPPEYNTDQRVRKITAGGNLSVLFISKKDQVQATLSPCIGTTLLDDKIIENWISHCNSKGWKKNLREIKKMFSSAACINWSFCEKSRDKHYKTSIEDSGLDLSLARLAFEKMAKKDKVLLEVERVVKNYLLPSLSSTSADVEALRVYLILPELLRVLHKQGHGTQLTVALASAIEHLKPESMDVLTSLWIKLPYYYYRTLVKVFHSVSAHFMSLMTNTLCDHWTETLPLLNVLKKLYSINNQRFTMLPENYFLIKELIDFFEMVNQHGLESLNLQRKLFEEMPLLFSDPKHLATLTFLESSDLLTLYPFTLDMKSKCILFMFSQLEYETPCFLFDYMNQLCVKRETVLADTLVFLKTGSYDFYQFLKVKFALEDGIDAGGLLSEFFTLITLEITKDSSITQLFEDSGLFWFSTDSGSSQEDPESSIQYYFGVICGLAFYNHTFMNISFPVALFKKLLKLSPTLSDLEELSPVEARSLKDLLTEEEDVVEDLYLDFTVKGIELIPNGAEIPVTKANRQKYVDLYIDFVFNKSVESQFGNFRKGFSHGNPLYFWNIFKSEELRDLLYGVSKYEWEELQKGATYENCRPSEELIQNFWSVFFELSEENQKKFLTFVYGTDRMPIGGLSNRKLIIVKSNNDDADDRFPSAQTCFNILHLPNYSNIDVLRDKLIHAITYCEVFGQM</sequence>
<dbReference type="GO" id="GO:0005737">
    <property type="term" value="C:cytoplasm"/>
    <property type="evidence" value="ECO:0007669"/>
    <property type="project" value="TreeGrafter"/>
</dbReference>
<evidence type="ECO:0000259" key="6">
    <source>
        <dbReference type="PROSITE" id="PS50237"/>
    </source>
</evidence>
<dbReference type="OrthoDB" id="5981550at2759"/>
<evidence type="ECO:0000256" key="5">
    <source>
        <dbReference type="PROSITE-ProRule" id="PRU00235"/>
    </source>
</evidence>
<feature type="repeat" description="RCC1" evidence="5">
    <location>
        <begin position="78"/>
        <end position="137"/>
    </location>
</feature>
<dbReference type="InterPro" id="IPR009091">
    <property type="entry name" value="RCC1/BLIP-II"/>
</dbReference>
<dbReference type="FunFam" id="3.30.2410.10:FF:000003">
    <property type="entry name" value="probable E3 ubiquitin-protein ligase HERC4 isoform X1"/>
    <property type="match status" value="1"/>
</dbReference>
<dbReference type="Gene3D" id="3.90.1750.10">
    <property type="entry name" value="Hect, E3 ligase catalytic domains"/>
    <property type="match status" value="1"/>
</dbReference>
<evidence type="ECO:0000313" key="7">
    <source>
        <dbReference type="EMBL" id="KAF7710123.1"/>
    </source>
</evidence>
<dbReference type="PROSITE" id="PS50237">
    <property type="entry name" value="HECT"/>
    <property type="match status" value="1"/>
</dbReference>
<dbReference type="PANTHER" id="PTHR45622">
    <property type="entry name" value="UBIQUITIN-PROTEIN LIGASE E3A-RELATED"/>
    <property type="match status" value="1"/>
</dbReference>
<feature type="domain" description="HECT" evidence="6">
    <location>
        <begin position="682"/>
        <end position="1005"/>
    </location>
</feature>
<gene>
    <name evidence="7" type="ORF">HF521_008995</name>
</gene>
<feature type="repeat" description="RCC1" evidence="5">
    <location>
        <begin position="296"/>
        <end position="351"/>
    </location>
</feature>
<keyword evidence="1" id="KW-0808">Transferase</keyword>
<dbReference type="PANTHER" id="PTHR45622:SF73">
    <property type="entry name" value="E3 UBIQUITIN-PROTEIN LIGASE HERC4-LIKE ISOFORM X1-RELATED"/>
    <property type="match status" value="1"/>
</dbReference>
<proteinExistence type="predicted"/>
<dbReference type="PROSITE" id="PS00626">
    <property type="entry name" value="RCC1_2"/>
    <property type="match status" value="4"/>
</dbReference>
<feature type="active site" description="Glycyl thioester intermediate" evidence="4">
    <location>
        <position position="973"/>
    </location>
</feature>
<evidence type="ECO:0000256" key="1">
    <source>
        <dbReference type="ARBA" id="ARBA00022679"/>
    </source>
</evidence>
<dbReference type="Pfam" id="PF00632">
    <property type="entry name" value="HECT"/>
    <property type="match status" value="1"/>
</dbReference>
<dbReference type="SMART" id="SM00119">
    <property type="entry name" value="HECTc"/>
    <property type="match status" value="1"/>
</dbReference>
<dbReference type="Gene3D" id="3.30.2410.10">
    <property type="entry name" value="Hect, E3 ligase catalytic domain"/>
    <property type="match status" value="1"/>
</dbReference>
<evidence type="ECO:0000256" key="4">
    <source>
        <dbReference type="PROSITE-ProRule" id="PRU00104"/>
    </source>
</evidence>
<dbReference type="Proteomes" id="UP000606274">
    <property type="component" value="Unassembled WGS sequence"/>
</dbReference>
<dbReference type="Gene3D" id="3.30.2160.10">
    <property type="entry name" value="Hect, E3 ligase catalytic domain"/>
    <property type="match status" value="1"/>
</dbReference>
<evidence type="ECO:0000313" key="8">
    <source>
        <dbReference type="Proteomes" id="UP000606274"/>
    </source>
</evidence>
<dbReference type="InterPro" id="IPR000569">
    <property type="entry name" value="HECT_dom"/>
</dbReference>
<feature type="repeat" description="RCC1" evidence="5">
    <location>
        <begin position="243"/>
        <end position="294"/>
    </location>
</feature>
<dbReference type="Pfam" id="PF25390">
    <property type="entry name" value="WD40_RLD"/>
    <property type="match status" value="1"/>
</dbReference>
<dbReference type="EMBL" id="JABFDY010000002">
    <property type="protein sequence ID" value="KAF7710123.1"/>
    <property type="molecule type" value="Genomic_DNA"/>
</dbReference>
<dbReference type="GO" id="GO:0006511">
    <property type="term" value="P:ubiquitin-dependent protein catabolic process"/>
    <property type="evidence" value="ECO:0007669"/>
    <property type="project" value="TreeGrafter"/>
</dbReference>
<dbReference type="GO" id="GO:0016567">
    <property type="term" value="P:protein ubiquitination"/>
    <property type="evidence" value="ECO:0007669"/>
    <property type="project" value="TreeGrafter"/>
</dbReference>
<dbReference type="InterPro" id="IPR058923">
    <property type="entry name" value="RCC1-like_dom"/>
</dbReference>
<dbReference type="PRINTS" id="PR00633">
    <property type="entry name" value="RCCNDNSATION"/>
</dbReference>
<dbReference type="Gene3D" id="2.130.10.30">
    <property type="entry name" value="Regulator of chromosome condensation 1/beta-lactamase-inhibitor protein II"/>
    <property type="match status" value="1"/>
</dbReference>
<dbReference type="InterPro" id="IPR051709">
    <property type="entry name" value="Ub-ligase/GTPase-reg"/>
</dbReference>
<keyword evidence="2" id="KW-0677">Repeat</keyword>
<feature type="repeat" description="RCC1" evidence="5">
    <location>
        <begin position="138"/>
        <end position="190"/>
    </location>
</feature>
<feature type="repeat" description="RCC1" evidence="5">
    <location>
        <begin position="191"/>
        <end position="242"/>
    </location>
</feature>
<dbReference type="InterPro" id="IPR000408">
    <property type="entry name" value="Reg_chr_condens"/>
</dbReference>
<dbReference type="PROSITE" id="PS50012">
    <property type="entry name" value="RCC1_3"/>
    <property type="match status" value="5"/>
</dbReference>
<protein>
    <recommendedName>
        <fullName evidence="6">HECT domain-containing protein</fullName>
    </recommendedName>
</protein>
<evidence type="ECO:0000256" key="3">
    <source>
        <dbReference type="ARBA" id="ARBA00022786"/>
    </source>
</evidence>
<accession>A0A8T0BUM0</accession>
<keyword evidence="3 4" id="KW-0833">Ubl conjugation pathway</keyword>
<reference evidence="7" key="1">
    <citation type="submission" date="2020-08" db="EMBL/GenBank/DDBJ databases">
        <title>Chromosome-level assembly of Southern catfish (Silurus meridionalis) provides insights into visual adaptation to the nocturnal and benthic lifestyles.</title>
        <authorList>
            <person name="Zhang Y."/>
            <person name="Wang D."/>
            <person name="Peng Z."/>
        </authorList>
    </citation>
    <scope>NUCLEOTIDE SEQUENCE</scope>
    <source>
        <strain evidence="7">SWU-2019-XX</strain>
        <tissue evidence="7">Muscle</tissue>
    </source>
</reference>
<keyword evidence="8" id="KW-1185">Reference proteome</keyword>